<proteinExistence type="predicted"/>
<evidence type="ECO:0000313" key="4">
    <source>
        <dbReference type="Proteomes" id="UP000736335"/>
    </source>
</evidence>
<reference evidence="3" key="2">
    <citation type="submission" date="2020-11" db="EMBL/GenBank/DDBJ databases">
        <authorList>
            <consortium name="DOE Joint Genome Institute"/>
            <person name="Kuo A."/>
            <person name="Miyauchi S."/>
            <person name="Kiss E."/>
            <person name="Drula E."/>
            <person name="Kohler A."/>
            <person name="Sanchez-Garcia M."/>
            <person name="Andreopoulos B."/>
            <person name="Barry K.W."/>
            <person name="Bonito G."/>
            <person name="Buee M."/>
            <person name="Carver A."/>
            <person name="Chen C."/>
            <person name="Cichocki N."/>
            <person name="Clum A."/>
            <person name="Culley D."/>
            <person name="Crous P.W."/>
            <person name="Fauchery L."/>
            <person name="Girlanda M."/>
            <person name="Hayes R."/>
            <person name="Keri Z."/>
            <person name="Labutti K."/>
            <person name="Lipzen A."/>
            <person name="Lombard V."/>
            <person name="Magnuson J."/>
            <person name="Maillard F."/>
            <person name="Morin E."/>
            <person name="Murat C."/>
            <person name="Nolan M."/>
            <person name="Ohm R."/>
            <person name="Pangilinan J."/>
            <person name="Pereira M."/>
            <person name="Perotto S."/>
            <person name="Peter M."/>
            <person name="Riley R."/>
            <person name="Sitrit Y."/>
            <person name="Stielow B."/>
            <person name="Szollosi G."/>
            <person name="Zifcakova L."/>
            <person name="Stursova M."/>
            <person name="Spatafora J.W."/>
            <person name="Tedersoo L."/>
            <person name="Vaario L.-M."/>
            <person name="Yamada A."/>
            <person name="Yan M."/>
            <person name="Wang P."/>
            <person name="Xu J."/>
            <person name="Bruns T."/>
            <person name="Baldrian P."/>
            <person name="Vilgalys R."/>
            <person name="Henrissat B."/>
            <person name="Grigoriev I.V."/>
            <person name="Hibbett D."/>
            <person name="Nagy L.G."/>
            <person name="Martin F.M."/>
        </authorList>
    </citation>
    <scope>NUCLEOTIDE SEQUENCE</scope>
    <source>
        <strain evidence="3">UH-Tt-Lm1</strain>
    </source>
</reference>
<dbReference type="AlphaFoldDB" id="A0A9P6H5E8"/>
<dbReference type="PANTHER" id="PTHR24413">
    <property type="entry name" value="SPECKLE-TYPE POZ PROTEIN"/>
    <property type="match status" value="1"/>
</dbReference>
<dbReference type="EMBL" id="WIUZ02000018">
    <property type="protein sequence ID" value="KAF9779806.1"/>
    <property type="molecule type" value="Genomic_DNA"/>
</dbReference>
<feature type="compositionally biased region" description="Acidic residues" evidence="1">
    <location>
        <begin position="94"/>
        <end position="105"/>
    </location>
</feature>
<evidence type="ECO:0000256" key="1">
    <source>
        <dbReference type="SAM" id="MobiDB-lite"/>
    </source>
</evidence>
<dbReference type="Proteomes" id="UP000736335">
    <property type="component" value="Unassembled WGS sequence"/>
</dbReference>
<feature type="domain" description="BTB" evidence="2">
    <location>
        <begin position="21"/>
        <end position="238"/>
    </location>
</feature>
<reference evidence="3" key="1">
    <citation type="journal article" date="2020" name="Nat. Commun.">
        <title>Large-scale genome sequencing of mycorrhizal fungi provides insights into the early evolution of symbiotic traits.</title>
        <authorList>
            <person name="Miyauchi S."/>
            <person name="Kiss E."/>
            <person name="Kuo A."/>
            <person name="Drula E."/>
            <person name="Kohler A."/>
            <person name="Sanchez-Garcia M."/>
            <person name="Morin E."/>
            <person name="Andreopoulos B."/>
            <person name="Barry K.W."/>
            <person name="Bonito G."/>
            <person name="Buee M."/>
            <person name="Carver A."/>
            <person name="Chen C."/>
            <person name="Cichocki N."/>
            <person name="Clum A."/>
            <person name="Culley D."/>
            <person name="Crous P.W."/>
            <person name="Fauchery L."/>
            <person name="Girlanda M."/>
            <person name="Hayes R.D."/>
            <person name="Keri Z."/>
            <person name="LaButti K."/>
            <person name="Lipzen A."/>
            <person name="Lombard V."/>
            <person name="Magnuson J."/>
            <person name="Maillard F."/>
            <person name="Murat C."/>
            <person name="Nolan M."/>
            <person name="Ohm R.A."/>
            <person name="Pangilinan J."/>
            <person name="Pereira M.F."/>
            <person name="Perotto S."/>
            <person name="Peter M."/>
            <person name="Pfister S."/>
            <person name="Riley R."/>
            <person name="Sitrit Y."/>
            <person name="Stielow J.B."/>
            <person name="Szollosi G."/>
            <person name="Zifcakova L."/>
            <person name="Stursova M."/>
            <person name="Spatafora J.W."/>
            <person name="Tedersoo L."/>
            <person name="Vaario L.M."/>
            <person name="Yamada A."/>
            <person name="Yan M."/>
            <person name="Wang P."/>
            <person name="Xu J."/>
            <person name="Bruns T."/>
            <person name="Baldrian P."/>
            <person name="Vilgalys R."/>
            <person name="Dunand C."/>
            <person name="Henrissat B."/>
            <person name="Grigoriev I.V."/>
            <person name="Hibbett D."/>
            <person name="Nagy L.G."/>
            <person name="Martin F.M."/>
        </authorList>
    </citation>
    <scope>NUCLEOTIDE SEQUENCE</scope>
    <source>
        <strain evidence="3">UH-Tt-Lm1</strain>
    </source>
</reference>
<protein>
    <recommendedName>
        <fullName evidence="2">BTB domain-containing protein</fullName>
    </recommendedName>
</protein>
<dbReference type="OrthoDB" id="6359816at2759"/>
<name>A0A9P6H5E8_9AGAM</name>
<keyword evidence="4" id="KW-1185">Reference proteome</keyword>
<dbReference type="InterPro" id="IPR000210">
    <property type="entry name" value="BTB/POZ_dom"/>
</dbReference>
<gene>
    <name evidence="3" type="ORF">BJ322DRAFT_343003</name>
</gene>
<sequence>MVEPQFLLDALNESIASGTFIDTKFHVFSHRGASGRVTSPRSLYCSGHVLNTVPYFSTLFSDGFLEGQTRNIDEEFPSDSFPYIDYYDYLSDSDLEDEEEGEEPAEDGKPELPLGTQDLHSETSPAANPPRPSRDMCDSVESHHTHENGSVRMGRVAIIRDMAAVTFEAMMYYLYTGEVIFAPFSSDPRHELHAGARSGDWNAAKPPSPSAKSIYRLADKYDIPTLKERAKTFIHENLEYCDIVDEVFSSFSLSFPEILSVQASRLVSKMKEESTKGTESDTRRQLRDKIASLSPLELGRATDALVMIWNGVIGPLDLPPPKPQSTFSPKLTPSPNWHRVQLALLKSIPTGTFIDVQFYAYSAIHDGLPRDLKPLFTSSIVIEEWAAAITTQTAGADSQAACLTDGLTDDYECWYGKLPETSLKDKIVIKYRTEAAATTGSREVVVLMSGAWRTWTSLLSCAYTNEMTFAPLQDSTRDGDPAADAKMQRHQSCSPRSMYSLAASLGIENIKEHALKDIKSKLSPSNIAQELFTSFAASHTVVMDIEIEFLHSNFTEKNPKLLMEHIQRMAYGGAPFLSTTLSLVYDKLVEKVFVQPVASGFGLRDPPGSERTINPASHVNPPPASTPTVTLPSSSQTAPTPRPSGTAAQVAWLECTRCGTYSILENVYEDMRCPICPERSAKKGRPRMKCQLCNVTPVVYRVDCANSKCRVKFV</sequence>
<dbReference type="Gene3D" id="3.30.710.10">
    <property type="entry name" value="Potassium Channel Kv1.1, Chain A"/>
    <property type="match status" value="1"/>
</dbReference>
<feature type="compositionally biased region" description="Basic and acidic residues" evidence="1">
    <location>
        <begin position="132"/>
        <end position="147"/>
    </location>
</feature>
<evidence type="ECO:0000259" key="2">
    <source>
        <dbReference type="SMART" id="SM00225"/>
    </source>
</evidence>
<feature type="compositionally biased region" description="Polar residues" evidence="1">
    <location>
        <begin position="626"/>
        <end position="639"/>
    </location>
</feature>
<dbReference type="CDD" id="cd14733">
    <property type="entry name" value="BACK"/>
    <property type="match status" value="1"/>
</dbReference>
<dbReference type="InterPro" id="IPR011333">
    <property type="entry name" value="SKP1/BTB/POZ_sf"/>
</dbReference>
<comment type="caution">
    <text evidence="3">The sequence shown here is derived from an EMBL/GenBank/DDBJ whole genome shotgun (WGS) entry which is preliminary data.</text>
</comment>
<evidence type="ECO:0000313" key="3">
    <source>
        <dbReference type="EMBL" id="KAF9779806.1"/>
    </source>
</evidence>
<feature type="region of interest" description="Disordered" evidence="1">
    <location>
        <begin position="604"/>
        <end position="645"/>
    </location>
</feature>
<feature type="region of interest" description="Disordered" evidence="1">
    <location>
        <begin position="94"/>
        <end position="147"/>
    </location>
</feature>
<organism evidence="3 4">
    <name type="scientific">Thelephora terrestris</name>
    <dbReference type="NCBI Taxonomy" id="56493"/>
    <lineage>
        <taxon>Eukaryota</taxon>
        <taxon>Fungi</taxon>
        <taxon>Dikarya</taxon>
        <taxon>Basidiomycota</taxon>
        <taxon>Agaricomycotina</taxon>
        <taxon>Agaricomycetes</taxon>
        <taxon>Thelephorales</taxon>
        <taxon>Thelephoraceae</taxon>
        <taxon>Thelephora</taxon>
    </lineage>
</organism>
<accession>A0A9P6H5E8</accession>
<dbReference type="SMART" id="SM00225">
    <property type="entry name" value="BTB"/>
    <property type="match status" value="1"/>
</dbReference>